<dbReference type="OrthoDB" id="8757553at2759"/>
<feature type="region of interest" description="Disordered" evidence="1">
    <location>
        <begin position="1"/>
        <end position="410"/>
    </location>
</feature>
<feature type="compositionally biased region" description="Polar residues" evidence="1">
    <location>
        <begin position="1"/>
        <end position="11"/>
    </location>
</feature>
<dbReference type="Proteomes" id="UP000314294">
    <property type="component" value="Unassembled WGS sequence"/>
</dbReference>
<evidence type="ECO:0000313" key="2">
    <source>
        <dbReference type="EMBL" id="TNN33314.1"/>
    </source>
</evidence>
<dbReference type="AlphaFoldDB" id="A0A4Z2EYA0"/>
<feature type="compositionally biased region" description="Low complexity" evidence="1">
    <location>
        <begin position="275"/>
        <end position="285"/>
    </location>
</feature>
<protein>
    <submittedName>
        <fullName evidence="2">Uncharacterized protein</fullName>
    </submittedName>
</protein>
<dbReference type="EMBL" id="SRLO01002279">
    <property type="protein sequence ID" value="TNN33314.1"/>
    <property type="molecule type" value="Genomic_DNA"/>
</dbReference>
<name>A0A4Z2EYA0_9TELE</name>
<proteinExistence type="predicted"/>
<feature type="compositionally biased region" description="Low complexity" evidence="1">
    <location>
        <begin position="133"/>
        <end position="153"/>
    </location>
</feature>
<gene>
    <name evidence="2" type="ORF">EYF80_056525</name>
</gene>
<evidence type="ECO:0000313" key="3">
    <source>
        <dbReference type="Proteomes" id="UP000314294"/>
    </source>
</evidence>
<keyword evidence="3" id="KW-1185">Reference proteome</keyword>
<feature type="compositionally biased region" description="Basic and acidic residues" evidence="1">
    <location>
        <begin position="372"/>
        <end position="410"/>
    </location>
</feature>
<feature type="compositionally biased region" description="Basic and acidic residues" evidence="1">
    <location>
        <begin position="316"/>
        <end position="339"/>
    </location>
</feature>
<sequence length="410" mass="44887">MKEAGSHSSDTPVIPRYVAARSGPKGGLKLFKEPVVHKQGKGGSRSPEAATASGKKTKSRDKKTPFDQNKKVRFFSPVPVCDKTKATNDKVQPNPRKPPRVARPLPLPVQEGPSASFNSSSSTSRQLPVARQRSSSPRRLSPAEPSSRRLSPAEPSSRPLNLAEPSSRPLNLAEPSSRRLNPAEPSSRPLNPAEPSSRTLNPAEPSSRRVNPAEPSSRRVNPAEPSSRRLNPAEASRRLNPAEPSSRPLTPLEAASRLPYNPRELSVPPGRPRSRSSSSTRNQPPSKGPASTAQSPSTGKAKEQVKSHRPIGGEIGLRENDVGPEHPRRRHDGASNDRAPRKRLNTPRPATILMKRAAHDAKRWTKAINRVSAKERRDSVGDGYKWSDKSTKGPSWEEEKKDRTPPRQYL</sequence>
<accession>A0A4Z2EYA0</accession>
<reference evidence="2 3" key="1">
    <citation type="submission" date="2019-03" db="EMBL/GenBank/DDBJ databases">
        <title>First draft genome of Liparis tanakae, snailfish: a comprehensive survey of snailfish specific genes.</title>
        <authorList>
            <person name="Kim W."/>
            <person name="Song I."/>
            <person name="Jeong J.-H."/>
            <person name="Kim D."/>
            <person name="Kim S."/>
            <person name="Ryu S."/>
            <person name="Song J.Y."/>
            <person name="Lee S.K."/>
        </authorList>
    </citation>
    <scope>NUCLEOTIDE SEQUENCE [LARGE SCALE GENOMIC DNA]</scope>
    <source>
        <tissue evidence="2">Muscle</tissue>
    </source>
</reference>
<organism evidence="2 3">
    <name type="scientific">Liparis tanakae</name>
    <name type="common">Tanaka's snailfish</name>
    <dbReference type="NCBI Taxonomy" id="230148"/>
    <lineage>
        <taxon>Eukaryota</taxon>
        <taxon>Metazoa</taxon>
        <taxon>Chordata</taxon>
        <taxon>Craniata</taxon>
        <taxon>Vertebrata</taxon>
        <taxon>Euteleostomi</taxon>
        <taxon>Actinopterygii</taxon>
        <taxon>Neopterygii</taxon>
        <taxon>Teleostei</taxon>
        <taxon>Neoteleostei</taxon>
        <taxon>Acanthomorphata</taxon>
        <taxon>Eupercaria</taxon>
        <taxon>Perciformes</taxon>
        <taxon>Cottioidei</taxon>
        <taxon>Cottales</taxon>
        <taxon>Liparidae</taxon>
        <taxon>Liparis</taxon>
    </lineage>
</organism>
<evidence type="ECO:0000256" key="1">
    <source>
        <dbReference type="SAM" id="MobiDB-lite"/>
    </source>
</evidence>
<feature type="compositionally biased region" description="Low complexity" evidence="1">
    <location>
        <begin position="114"/>
        <end position="124"/>
    </location>
</feature>
<feature type="compositionally biased region" description="Polar residues" evidence="1">
    <location>
        <begin position="289"/>
        <end position="298"/>
    </location>
</feature>
<comment type="caution">
    <text evidence="2">The sequence shown here is derived from an EMBL/GenBank/DDBJ whole genome shotgun (WGS) entry which is preliminary data.</text>
</comment>